<protein>
    <submittedName>
        <fullName evidence="3">Germinal-center associated nuclear protein</fullName>
    </submittedName>
</protein>
<name>A0ABQ9TY03_SAGOE</name>
<keyword evidence="4" id="KW-1185">Reference proteome</keyword>
<accession>A0ABQ9TY03</accession>
<feature type="region of interest" description="Disordered" evidence="1">
    <location>
        <begin position="1"/>
        <end position="28"/>
    </location>
</feature>
<comment type="caution">
    <text evidence="3">The sequence shown here is derived from an EMBL/GenBank/DDBJ whole genome shotgun (WGS) entry which is preliminary data.</text>
</comment>
<organism evidence="3 4">
    <name type="scientific">Saguinus oedipus</name>
    <name type="common">Cotton-top tamarin</name>
    <name type="synonym">Oedipomidas oedipus</name>
    <dbReference type="NCBI Taxonomy" id="9490"/>
    <lineage>
        <taxon>Eukaryota</taxon>
        <taxon>Metazoa</taxon>
        <taxon>Chordata</taxon>
        <taxon>Craniata</taxon>
        <taxon>Vertebrata</taxon>
        <taxon>Euteleostomi</taxon>
        <taxon>Mammalia</taxon>
        <taxon>Eutheria</taxon>
        <taxon>Euarchontoglires</taxon>
        <taxon>Primates</taxon>
        <taxon>Haplorrhini</taxon>
        <taxon>Platyrrhini</taxon>
        <taxon>Cebidae</taxon>
        <taxon>Callitrichinae</taxon>
        <taxon>Saguinus</taxon>
    </lineage>
</organism>
<evidence type="ECO:0000256" key="1">
    <source>
        <dbReference type="SAM" id="MobiDB-lite"/>
    </source>
</evidence>
<sequence>MDGNWKRSTECGREGRVPSTEDLMRGASAEERLTQCLSSSLLLEKEENKRFEDQLQQWLSEDSGAFTDLTSLPLYLPQTLVSISHNIEPVMKTSVTPSPQNDTTREQLQLSEVTGTCLTERLKHLERLIQSSREEEVASELHLSALLDM</sequence>
<dbReference type="Pfam" id="PF16769">
    <property type="entry name" value="MCM3AP_GANP"/>
    <property type="match status" value="1"/>
</dbReference>
<reference evidence="3 4" key="1">
    <citation type="submission" date="2023-05" db="EMBL/GenBank/DDBJ databases">
        <title>B98-5 Cell Line De Novo Hybrid Assembly: An Optical Mapping Approach.</title>
        <authorList>
            <person name="Kananen K."/>
            <person name="Auerbach J.A."/>
            <person name="Kautto E."/>
            <person name="Blachly J.S."/>
        </authorList>
    </citation>
    <scope>NUCLEOTIDE SEQUENCE [LARGE SCALE GENOMIC DNA]</scope>
    <source>
        <strain evidence="3">B95-8</strain>
        <tissue evidence="3">Cell line</tissue>
    </source>
</reference>
<gene>
    <name evidence="3" type="primary">MCM3AP_5</name>
    <name evidence="3" type="ORF">P7K49_032355</name>
</gene>
<dbReference type="InterPro" id="IPR031907">
    <property type="entry name" value="MCM3AP_GANP"/>
</dbReference>
<dbReference type="Proteomes" id="UP001266305">
    <property type="component" value="Unassembled WGS sequence"/>
</dbReference>
<feature type="non-terminal residue" evidence="3">
    <location>
        <position position="149"/>
    </location>
</feature>
<evidence type="ECO:0000313" key="4">
    <source>
        <dbReference type="Proteomes" id="UP001266305"/>
    </source>
</evidence>
<evidence type="ECO:0000259" key="2">
    <source>
        <dbReference type="Pfam" id="PF16769"/>
    </source>
</evidence>
<dbReference type="EMBL" id="JASSZA010000018">
    <property type="protein sequence ID" value="KAK2089689.1"/>
    <property type="molecule type" value="Genomic_DNA"/>
</dbReference>
<feature type="compositionally biased region" description="Basic and acidic residues" evidence="1">
    <location>
        <begin position="1"/>
        <end position="16"/>
    </location>
</feature>
<evidence type="ECO:0000313" key="3">
    <source>
        <dbReference type="EMBL" id="KAK2089689.1"/>
    </source>
</evidence>
<proteinExistence type="predicted"/>
<feature type="domain" description="Germinal-centre associated nuclear protein MCM3AP" evidence="2">
    <location>
        <begin position="4"/>
        <end position="148"/>
    </location>
</feature>